<dbReference type="HOGENOM" id="CLU_001859_1_3_11"/>
<dbReference type="InterPro" id="IPR001360">
    <property type="entry name" value="Glyco_hydro_1"/>
</dbReference>
<evidence type="ECO:0000256" key="6">
    <source>
        <dbReference type="RuleBase" id="RU003690"/>
    </source>
</evidence>
<keyword evidence="4 7" id="KW-0326">Glycosidase</keyword>
<evidence type="ECO:0000256" key="4">
    <source>
        <dbReference type="ARBA" id="ARBA00023295"/>
    </source>
</evidence>
<dbReference type="KEGG" id="xce:Xcel_2614"/>
<dbReference type="RefSeq" id="WP_012879370.1">
    <property type="nucleotide sequence ID" value="NC_013530.1"/>
</dbReference>
<feature type="active site" description="Nucleophile" evidence="5">
    <location>
        <position position="417"/>
    </location>
</feature>
<dbReference type="AlphaFoldDB" id="D1BX60"/>
<dbReference type="InterPro" id="IPR017853">
    <property type="entry name" value="GH"/>
</dbReference>
<dbReference type="Gene3D" id="3.20.20.80">
    <property type="entry name" value="Glycosidases"/>
    <property type="match status" value="1"/>
</dbReference>
<evidence type="ECO:0000256" key="8">
    <source>
        <dbReference type="SAM" id="MobiDB-lite"/>
    </source>
</evidence>
<organism evidence="9 10">
    <name type="scientific">Xylanimonas cellulosilytica (strain DSM 15894 / JCM 12276 / CECT 5975 / KCTC 9989 / LMG 20990 / NBRC 107835 / XIL07)</name>
    <dbReference type="NCBI Taxonomy" id="446471"/>
    <lineage>
        <taxon>Bacteria</taxon>
        <taxon>Bacillati</taxon>
        <taxon>Actinomycetota</taxon>
        <taxon>Actinomycetes</taxon>
        <taxon>Micrococcales</taxon>
        <taxon>Promicromonosporaceae</taxon>
        <taxon>Xylanimonas</taxon>
    </lineage>
</organism>
<dbReference type="CAZy" id="GH1">
    <property type="family name" value="Glycoside Hydrolase Family 1"/>
</dbReference>
<dbReference type="Pfam" id="PF00232">
    <property type="entry name" value="Glyco_hydro_1"/>
    <property type="match status" value="1"/>
</dbReference>
<dbReference type="OrthoDB" id="9765195at2"/>
<keyword evidence="10" id="KW-1185">Reference proteome</keyword>
<evidence type="ECO:0000256" key="7">
    <source>
        <dbReference type="RuleBase" id="RU004468"/>
    </source>
</evidence>
<dbReference type="eggNOG" id="COG2723">
    <property type="taxonomic scope" value="Bacteria"/>
</dbReference>
<feature type="region of interest" description="Disordered" evidence="8">
    <location>
        <begin position="1"/>
        <end position="25"/>
    </location>
</feature>
<dbReference type="PROSITE" id="PS00572">
    <property type="entry name" value="GLYCOSYL_HYDROL_F1_1"/>
    <property type="match status" value="1"/>
</dbReference>
<reference evidence="9 10" key="2">
    <citation type="journal article" date="2010" name="Stand. Genomic Sci.">
        <title>Complete genome sequence of Xylanimonas cellulosilytica type strain (XIL07).</title>
        <authorList>
            <person name="Foster B."/>
            <person name="Pukall R."/>
            <person name="Abt B."/>
            <person name="Nolan M."/>
            <person name="Glavina Del Rio T."/>
            <person name="Chen F."/>
            <person name="Lucas S."/>
            <person name="Tice H."/>
            <person name="Pitluck S."/>
            <person name="Cheng J.-F."/>
            <person name="Chertkov O."/>
            <person name="Brettin T."/>
            <person name="Han C."/>
            <person name="Detter J.C."/>
            <person name="Bruce D."/>
            <person name="Goodwin L."/>
            <person name="Ivanova N."/>
            <person name="Mavromatis K."/>
            <person name="Pati A."/>
            <person name="Mikhailova N."/>
            <person name="Chen A."/>
            <person name="Palaniappan K."/>
            <person name="Land M."/>
            <person name="Hauser L."/>
            <person name="Chang Y.-J."/>
            <person name="Jeffries C.D."/>
            <person name="Chain P."/>
            <person name="Rohde M."/>
            <person name="Goeker M."/>
            <person name="Bristow J."/>
            <person name="Eisen J.A."/>
            <person name="Markowitz V."/>
            <person name="Hugenholtz P."/>
            <person name="Kyrpides N.C."/>
            <person name="Klenk H.-P."/>
            <person name="Lapidus A."/>
        </authorList>
    </citation>
    <scope>NUCLEOTIDE SEQUENCE [LARGE SCALE GENOMIC DNA]</scope>
    <source>
        <strain evidence="10">DSM 15894 / CECT 5975 / LMG 20990 / XIL07</strain>
    </source>
</reference>
<dbReference type="SUPFAM" id="SSF51445">
    <property type="entry name" value="(Trans)glycosidases"/>
    <property type="match status" value="1"/>
</dbReference>
<dbReference type="PROSITE" id="PS00653">
    <property type="entry name" value="GLYCOSYL_HYDROL_F1_2"/>
    <property type="match status" value="1"/>
</dbReference>
<dbReference type="GO" id="GO:0005829">
    <property type="term" value="C:cytosol"/>
    <property type="evidence" value="ECO:0007669"/>
    <property type="project" value="TreeGrafter"/>
</dbReference>
<evidence type="ECO:0000256" key="1">
    <source>
        <dbReference type="ARBA" id="ARBA00010838"/>
    </source>
</evidence>
<dbReference type="InterPro" id="IPR033132">
    <property type="entry name" value="GH_1_N_CS"/>
</dbReference>
<dbReference type="FunFam" id="3.20.20.80:FF:000004">
    <property type="entry name" value="Beta-glucosidase 6-phospho-beta-glucosidase"/>
    <property type="match status" value="1"/>
</dbReference>
<evidence type="ECO:0000256" key="2">
    <source>
        <dbReference type="ARBA" id="ARBA00012744"/>
    </source>
</evidence>
<evidence type="ECO:0000313" key="10">
    <source>
        <dbReference type="Proteomes" id="UP000002255"/>
    </source>
</evidence>
<dbReference type="STRING" id="446471.Xcel_2614"/>
<dbReference type="InterPro" id="IPR018120">
    <property type="entry name" value="Glyco_hydro_1_AS"/>
</dbReference>
<evidence type="ECO:0000256" key="3">
    <source>
        <dbReference type="ARBA" id="ARBA00022801"/>
    </source>
</evidence>
<dbReference type="GO" id="GO:0016052">
    <property type="term" value="P:carbohydrate catabolic process"/>
    <property type="evidence" value="ECO:0007669"/>
    <property type="project" value="TreeGrafter"/>
</dbReference>
<accession>D1BX60</accession>
<dbReference type="Proteomes" id="UP000002255">
    <property type="component" value="Chromosome"/>
</dbReference>
<reference evidence="10" key="1">
    <citation type="submission" date="2009-11" db="EMBL/GenBank/DDBJ databases">
        <title>The complete chromosome of Xylanimonas cellulosilytica DSM 15894.</title>
        <authorList>
            <consortium name="US DOE Joint Genome Institute (JGI-PGF)"/>
            <person name="Lucas S."/>
            <person name="Copeland A."/>
            <person name="Lapidus A."/>
            <person name="Glavina del Rio T."/>
            <person name="Dalin E."/>
            <person name="Tice H."/>
            <person name="Bruce D."/>
            <person name="Goodwin L."/>
            <person name="Pitluck S."/>
            <person name="Kyrpides N."/>
            <person name="Mavromatis K."/>
            <person name="Ivanova N."/>
            <person name="Mikhailova N."/>
            <person name="Foster B."/>
            <person name="Clum A."/>
            <person name="Brettin T."/>
            <person name="Detter J.C."/>
            <person name="Han C."/>
            <person name="Larimer F."/>
            <person name="Land M."/>
            <person name="Hauser L."/>
            <person name="Markowitz V."/>
            <person name="Cheng J.F."/>
            <person name="Hugenholtz P."/>
            <person name="Woyke T."/>
            <person name="Wu D."/>
            <person name="Gehrich-Schroeter G."/>
            <person name="Schneider S."/>
            <person name="Pukall S.R."/>
            <person name="Klenk H.P."/>
            <person name="Eisen J.A."/>
        </authorList>
    </citation>
    <scope>NUCLEOTIDE SEQUENCE [LARGE SCALE GENOMIC DNA]</scope>
    <source>
        <strain evidence="10">DSM 15894 / CECT 5975 / LMG 20990 / XIL07</strain>
    </source>
</reference>
<dbReference type="GO" id="GO:0008422">
    <property type="term" value="F:beta-glucosidase activity"/>
    <property type="evidence" value="ECO:0007669"/>
    <property type="project" value="UniProtKB-EC"/>
</dbReference>
<dbReference type="PANTHER" id="PTHR10353:SF36">
    <property type="entry name" value="LP05116P"/>
    <property type="match status" value="1"/>
</dbReference>
<dbReference type="EMBL" id="CP001821">
    <property type="protein sequence ID" value="ACZ31628.1"/>
    <property type="molecule type" value="Genomic_DNA"/>
</dbReference>
<proteinExistence type="inferred from homology"/>
<sequence length="517" mass="56160">MPIVVPSTGARRPAPGTTVPFTPTAPLGPTPNAAGDVAFPDGFLWGAATAAYQIEGAARTDGRTDSIWDAFARVPGAVALGHDGAVACDHYHRYRDDVALMRSLHLGTYRFSTSWARVRPDGGAPNPAGLAFYDRLVDELLAADILPWVTLYHWDLPQALEDAGGWPNRDTAYLFADYAMTVHDALADRVRVWTTLNEPWCSSFLSYTGGEHAPGRMSREDGVAAAHHLLLGHGLATAAISEVDPDAVVGLTVNLTVPDPADPDDPADVAAAAKHDAMFNRTFLDPVLRGAYPADVREWLAPYGLDDLVKDGDLEIISTPIDALGVNYYNGSCLAGSPEEVDTTMTVQAGGVRDDEDADERTTLPPTPAPEGIWWRSRGLPRTAMGWEIQPEGLTRLLTRLHEDYTGPRGIALYVTENGAAFDDQPDESGFVDDTADRLAYIDAHLRAVKDAIDAGADVRGYFAWSLLDNFEWAHGYTKRFGIVRTDYETQERTVKASGRWYGDVARTNVVPARRTA</sequence>
<evidence type="ECO:0000313" key="9">
    <source>
        <dbReference type="EMBL" id="ACZ31628.1"/>
    </source>
</evidence>
<comment type="similarity">
    <text evidence="1 6">Belongs to the glycosyl hydrolase 1 family.</text>
</comment>
<protein>
    <recommendedName>
        <fullName evidence="2">beta-glucosidase</fullName>
        <ecNumber evidence="2">3.2.1.21</ecNumber>
    </recommendedName>
</protein>
<evidence type="ECO:0000256" key="5">
    <source>
        <dbReference type="PROSITE-ProRule" id="PRU10055"/>
    </source>
</evidence>
<dbReference type="PRINTS" id="PR00131">
    <property type="entry name" value="GLHYDRLASE1"/>
</dbReference>
<name>D1BX60_XYLCX</name>
<dbReference type="EC" id="3.2.1.21" evidence="2"/>
<gene>
    <name evidence="9" type="ordered locus">Xcel_2614</name>
</gene>
<keyword evidence="3 7" id="KW-0378">Hydrolase</keyword>
<dbReference type="PANTHER" id="PTHR10353">
    <property type="entry name" value="GLYCOSYL HYDROLASE"/>
    <property type="match status" value="1"/>
</dbReference>